<keyword evidence="6" id="KW-1185">Reference proteome</keyword>
<evidence type="ECO:0000259" key="4">
    <source>
        <dbReference type="PROSITE" id="PS51034"/>
    </source>
</evidence>
<protein>
    <recommendedName>
        <fullName evidence="4">ZP domain-containing protein</fullName>
    </recommendedName>
</protein>
<evidence type="ECO:0000313" key="6">
    <source>
        <dbReference type="Proteomes" id="UP000261600"/>
    </source>
</evidence>
<sequence>MRLIILLCQLGLILRTEAQIPDACLTSATYRPPSMWHVFNMFFCDYNSDIIVFCGAQYMDLGIYLCPLYQAMYNESLVVLNNQFNNRQCFGTADWNATGQPLVKFKISLNKTSIFVITEVGSGMFSDYSNIQYVNVSGSINTIDPSVGMITYRPQITYKFSCRYPLQYLLNNTQLDVSGVNVAVKDGNGTFISTLSIQLYKDSTYQQMMLIPPTGLDLKTKIYVAVAATNLSSSFNVLLDRCYTTTVPDPSSPSYYDLFVGCARDPQTTITLNGVTQIAHFTFEAFRFIEHKNLSVSTFYLHCLVRLCDVSTCTSLMPTCGTLRRRRRDTQEGVANATISSPPIMVGKQTGASFVRKPQTKIFLHLIIMTLYTVW</sequence>
<reference evidence="5" key="2">
    <citation type="submission" date="2025-09" db="UniProtKB">
        <authorList>
            <consortium name="Ensembl"/>
        </authorList>
    </citation>
    <scope>IDENTIFICATION</scope>
</reference>
<dbReference type="InterPro" id="IPR042235">
    <property type="entry name" value="ZP-C_dom"/>
</dbReference>
<reference evidence="5" key="1">
    <citation type="submission" date="2025-08" db="UniProtKB">
        <authorList>
            <consortium name="Ensembl"/>
        </authorList>
    </citation>
    <scope>IDENTIFICATION</scope>
</reference>
<dbReference type="Ensembl" id="ENSMALT00000017086.1">
    <property type="protein sequence ID" value="ENSMALP00000016750.1"/>
    <property type="gene ID" value="ENSMALG00000011727.1"/>
</dbReference>
<feature type="domain" description="ZP" evidence="4">
    <location>
        <begin position="53"/>
        <end position="327"/>
    </location>
</feature>
<dbReference type="AlphaFoldDB" id="A0A3Q3JJ79"/>
<dbReference type="Pfam" id="PF23344">
    <property type="entry name" value="ZP-N"/>
    <property type="match status" value="1"/>
</dbReference>
<dbReference type="SMART" id="SM00241">
    <property type="entry name" value="ZP"/>
    <property type="match status" value="1"/>
</dbReference>
<dbReference type="PANTHER" id="PTHR14002:SF10">
    <property type="entry name" value="ZONA PELLUCIDA-LIKE DOMAIN-CONTAINING PROTEIN 1-RELATED"/>
    <property type="match status" value="1"/>
</dbReference>
<keyword evidence="2" id="KW-1015">Disulfide bond</keyword>
<dbReference type="Pfam" id="PF00100">
    <property type="entry name" value="Zona_pellucida"/>
    <property type="match status" value="1"/>
</dbReference>
<feature type="signal peptide" evidence="3">
    <location>
        <begin position="1"/>
        <end position="18"/>
    </location>
</feature>
<evidence type="ECO:0000256" key="3">
    <source>
        <dbReference type="SAM" id="SignalP"/>
    </source>
</evidence>
<keyword evidence="1 3" id="KW-0732">Signal</keyword>
<proteinExistence type="predicted"/>
<feature type="chain" id="PRO_5018544094" description="ZP domain-containing protein" evidence="3">
    <location>
        <begin position="19"/>
        <end position="375"/>
    </location>
</feature>
<dbReference type="PROSITE" id="PS51034">
    <property type="entry name" value="ZP_2"/>
    <property type="match status" value="1"/>
</dbReference>
<name>A0A3Q3JJ79_MONAL</name>
<evidence type="ECO:0000256" key="2">
    <source>
        <dbReference type="ARBA" id="ARBA00023157"/>
    </source>
</evidence>
<dbReference type="Gene3D" id="2.60.40.4100">
    <property type="entry name" value="Zona pellucida, ZP-C domain"/>
    <property type="match status" value="1"/>
</dbReference>
<accession>A0A3Q3JJ79</accession>
<organism evidence="5 6">
    <name type="scientific">Monopterus albus</name>
    <name type="common">Swamp eel</name>
    <dbReference type="NCBI Taxonomy" id="43700"/>
    <lineage>
        <taxon>Eukaryota</taxon>
        <taxon>Metazoa</taxon>
        <taxon>Chordata</taxon>
        <taxon>Craniata</taxon>
        <taxon>Vertebrata</taxon>
        <taxon>Euteleostomi</taxon>
        <taxon>Actinopterygii</taxon>
        <taxon>Neopterygii</taxon>
        <taxon>Teleostei</taxon>
        <taxon>Neoteleostei</taxon>
        <taxon>Acanthomorphata</taxon>
        <taxon>Anabantaria</taxon>
        <taxon>Synbranchiformes</taxon>
        <taxon>Synbranchidae</taxon>
        <taxon>Monopterus</taxon>
    </lineage>
</organism>
<dbReference type="InterPro" id="IPR055355">
    <property type="entry name" value="ZP-C"/>
</dbReference>
<dbReference type="Proteomes" id="UP000261600">
    <property type="component" value="Unplaced"/>
</dbReference>
<dbReference type="PANTHER" id="PTHR14002">
    <property type="entry name" value="ENDOGLIN/TGF-BETA RECEPTOR TYPE III"/>
    <property type="match status" value="1"/>
</dbReference>
<evidence type="ECO:0000313" key="5">
    <source>
        <dbReference type="Ensembl" id="ENSMALP00000016750.1"/>
    </source>
</evidence>
<dbReference type="InterPro" id="IPR055356">
    <property type="entry name" value="ZP-N"/>
</dbReference>
<evidence type="ECO:0000256" key="1">
    <source>
        <dbReference type="ARBA" id="ARBA00022729"/>
    </source>
</evidence>
<dbReference type="InterPro" id="IPR001507">
    <property type="entry name" value="ZP_dom"/>
</dbReference>